<dbReference type="AlphaFoldDB" id="A0ABD3PKG6"/>
<evidence type="ECO:0000256" key="1">
    <source>
        <dbReference type="SAM" id="MobiDB-lite"/>
    </source>
</evidence>
<keyword evidence="3" id="KW-1185">Reference proteome</keyword>
<dbReference type="EMBL" id="JABMIG020000160">
    <property type="protein sequence ID" value="KAL3788222.1"/>
    <property type="molecule type" value="Genomic_DNA"/>
</dbReference>
<sequence>MAESPRGQTSSAGLVSPPSQLGQSLRLNMQNDKMLISSMQRSEMSREIYHIIRYNLPTSISKTTTLPQLILVSRAIEKKLYQGASSYRNYIDESTLKLRITALACAVLIHSEEGASRGERSDTCLRLLAQHGLHYLIVSWCWSRMRRDSWINDLRMLPVAILWKVDTFHSNS</sequence>
<proteinExistence type="predicted"/>
<organism evidence="2 3">
    <name type="scientific">Cyclotella cryptica</name>
    <dbReference type="NCBI Taxonomy" id="29204"/>
    <lineage>
        <taxon>Eukaryota</taxon>
        <taxon>Sar</taxon>
        <taxon>Stramenopiles</taxon>
        <taxon>Ochrophyta</taxon>
        <taxon>Bacillariophyta</taxon>
        <taxon>Coscinodiscophyceae</taxon>
        <taxon>Thalassiosirophycidae</taxon>
        <taxon>Stephanodiscales</taxon>
        <taxon>Stephanodiscaceae</taxon>
        <taxon>Cyclotella</taxon>
    </lineage>
</organism>
<reference evidence="2 3" key="1">
    <citation type="journal article" date="2020" name="G3 (Bethesda)">
        <title>Improved Reference Genome for Cyclotella cryptica CCMP332, a Model for Cell Wall Morphogenesis, Salinity Adaptation, and Lipid Production in Diatoms (Bacillariophyta).</title>
        <authorList>
            <person name="Roberts W.R."/>
            <person name="Downey K.M."/>
            <person name="Ruck E.C."/>
            <person name="Traller J.C."/>
            <person name="Alverson A.J."/>
        </authorList>
    </citation>
    <scope>NUCLEOTIDE SEQUENCE [LARGE SCALE GENOMIC DNA]</scope>
    <source>
        <strain evidence="2 3">CCMP332</strain>
    </source>
</reference>
<protein>
    <recommendedName>
        <fullName evidence="4">Cyclin N-terminal domain-containing protein</fullName>
    </recommendedName>
</protein>
<feature type="region of interest" description="Disordered" evidence="1">
    <location>
        <begin position="1"/>
        <end position="21"/>
    </location>
</feature>
<dbReference type="Proteomes" id="UP001516023">
    <property type="component" value="Unassembled WGS sequence"/>
</dbReference>
<name>A0ABD3PKG6_9STRA</name>
<comment type="caution">
    <text evidence="2">The sequence shown here is derived from an EMBL/GenBank/DDBJ whole genome shotgun (WGS) entry which is preliminary data.</text>
</comment>
<accession>A0ABD3PKG6</accession>
<evidence type="ECO:0000313" key="3">
    <source>
        <dbReference type="Proteomes" id="UP001516023"/>
    </source>
</evidence>
<gene>
    <name evidence="2" type="ORF">HJC23_004689</name>
</gene>
<evidence type="ECO:0000313" key="2">
    <source>
        <dbReference type="EMBL" id="KAL3788222.1"/>
    </source>
</evidence>
<evidence type="ECO:0008006" key="4">
    <source>
        <dbReference type="Google" id="ProtNLM"/>
    </source>
</evidence>